<organism evidence="1 2">
    <name type="scientific">Shinella fusca</name>
    <dbReference type="NCBI Taxonomy" id="544480"/>
    <lineage>
        <taxon>Bacteria</taxon>
        <taxon>Pseudomonadati</taxon>
        <taxon>Pseudomonadota</taxon>
        <taxon>Alphaproteobacteria</taxon>
        <taxon>Hyphomicrobiales</taxon>
        <taxon>Rhizobiaceae</taxon>
        <taxon>Shinella</taxon>
    </lineage>
</organism>
<accession>A0A7W7YT85</accession>
<dbReference type="RefSeq" id="WP_184142009.1">
    <property type="nucleotide sequence ID" value="NZ_JACHIK010000003.1"/>
</dbReference>
<evidence type="ECO:0000313" key="2">
    <source>
        <dbReference type="Proteomes" id="UP000535406"/>
    </source>
</evidence>
<dbReference type="Proteomes" id="UP000535406">
    <property type="component" value="Unassembled WGS sequence"/>
</dbReference>
<sequence>MPKQNVPNSPLKNGNNPKTIARYLAHVRGPNPARFRVGDCVTFAKMDGQNWPLLILDIRGNDFDVICYDGNPHLVRLTRSDLDALRVIKIDEFGCEGVDMYRRLVGLDIEGESA</sequence>
<keyword evidence="2" id="KW-1185">Reference proteome</keyword>
<gene>
    <name evidence="1" type="ORF">HNQ66_001289</name>
</gene>
<reference evidence="1 2" key="1">
    <citation type="submission" date="2020-08" db="EMBL/GenBank/DDBJ databases">
        <title>Genomic Encyclopedia of Type Strains, Phase IV (KMG-IV): sequencing the most valuable type-strain genomes for metagenomic binning, comparative biology and taxonomic classification.</title>
        <authorList>
            <person name="Goeker M."/>
        </authorList>
    </citation>
    <scope>NUCLEOTIDE SEQUENCE [LARGE SCALE GENOMIC DNA]</scope>
    <source>
        <strain evidence="1 2">DSM 21319</strain>
    </source>
</reference>
<name>A0A7W7YT85_9HYPH</name>
<dbReference type="EMBL" id="JACHIK010000003">
    <property type="protein sequence ID" value="MBB5041906.1"/>
    <property type="molecule type" value="Genomic_DNA"/>
</dbReference>
<comment type="caution">
    <text evidence="1">The sequence shown here is derived from an EMBL/GenBank/DDBJ whole genome shotgun (WGS) entry which is preliminary data.</text>
</comment>
<evidence type="ECO:0000313" key="1">
    <source>
        <dbReference type="EMBL" id="MBB5041906.1"/>
    </source>
</evidence>
<protein>
    <submittedName>
        <fullName evidence="1">Uncharacterized protein</fullName>
    </submittedName>
</protein>
<proteinExistence type="predicted"/>
<dbReference type="AlphaFoldDB" id="A0A7W7YT85"/>